<evidence type="ECO:0000256" key="1">
    <source>
        <dbReference type="SAM" id="MobiDB-lite"/>
    </source>
</evidence>
<dbReference type="Proteomes" id="UP000007431">
    <property type="component" value="Unassembled WGS sequence"/>
</dbReference>
<feature type="non-terminal residue" evidence="2">
    <location>
        <position position="431"/>
    </location>
</feature>
<feature type="compositionally biased region" description="Gly residues" evidence="1">
    <location>
        <begin position="405"/>
        <end position="417"/>
    </location>
</feature>
<reference evidence="2 3" key="1">
    <citation type="journal article" date="2010" name="Nat. Biotechnol.">
        <title>Genome sequence of the model mushroom Schizophyllum commune.</title>
        <authorList>
            <person name="Ohm R.A."/>
            <person name="de Jong J.F."/>
            <person name="Lugones L.G."/>
            <person name="Aerts A."/>
            <person name="Kothe E."/>
            <person name="Stajich J.E."/>
            <person name="de Vries R.P."/>
            <person name="Record E."/>
            <person name="Levasseur A."/>
            <person name="Baker S.E."/>
            <person name="Bartholomew K.A."/>
            <person name="Coutinho P.M."/>
            <person name="Erdmann S."/>
            <person name="Fowler T.J."/>
            <person name="Gathman A.C."/>
            <person name="Lombard V."/>
            <person name="Henrissat B."/>
            <person name="Knabe N."/>
            <person name="Kuees U."/>
            <person name="Lilly W.W."/>
            <person name="Lindquist E."/>
            <person name="Lucas S."/>
            <person name="Magnuson J.K."/>
            <person name="Piumi F."/>
            <person name="Raudaskoski M."/>
            <person name="Salamov A."/>
            <person name="Schmutz J."/>
            <person name="Schwarze F.W.M.R."/>
            <person name="vanKuyk P.A."/>
            <person name="Horton J.S."/>
            <person name="Grigoriev I.V."/>
            <person name="Woesten H.A.B."/>
        </authorList>
    </citation>
    <scope>NUCLEOTIDE SEQUENCE [LARGE SCALE GENOMIC DNA]</scope>
    <source>
        <strain evidence="3">H4-8 / FGSC 9210</strain>
    </source>
</reference>
<dbReference type="KEGG" id="scm:SCHCO_02664041"/>
<dbReference type="AlphaFoldDB" id="D8PZ27"/>
<organism evidence="3">
    <name type="scientific">Schizophyllum commune (strain H4-8 / FGSC 9210)</name>
    <name type="common">Split gill fungus</name>
    <dbReference type="NCBI Taxonomy" id="578458"/>
    <lineage>
        <taxon>Eukaryota</taxon>
        <taxon>Fungi</taxon>
        <taxon>Dikarya</taxon>
        <taxon>Basidiomycota</taxon>
        <taxon>Agaricomycotina</taxon>
        <taxon>Agaricomycetes</taxon>
        <taxon>Agaricomycetidae</taxon>
        <taxon>Agaricales</taxon>
        <taxon>Schizophyllaceae</taxon>
        <taxon>Schizophyllum</taxon>
    </lineage>
</organism>
<feature type="compositionally biased region" description="Low complexity" evidence="1">
    <location>
        <begin position="1"/>
        <end position="18"/>
    </location>
</feature>
<feature type="region of interest" description="Disordered" evidence="1">
    <location>
        <begin position="200"/>
        <end position="225"/>
    </location>
</feature>
<feature type="region of interest" description="Disordered" evidence="1">
    <location>
        <begin position="337"/>
        <end position="417"/>
    </location>
</feature>
<sequence length="431" mass="44512">MSSILSSPSSPHPIRLSSEAVEQRCATTACQDNNSDLGVVDGASETQGGNAANPHNVHFSPGQTAIPSGVVLPHSVTGGHDGVPSSEVTMASDVPLTAEGVPIPLAPDRTALPQDTVSALEQGTIPADVILSPRQAEVLPAGEAPLPLASGQARVSDDAVLVPSKEALPDAAPPSLRQATPPLGAMSALRQARAVTDAVSSGETTSTPVVPVPADKAPTALTPNQDAVPRDAIDLTGDLPRDGPARFRELPAARDAVAPSSPAEGGEFAVGMPHTIQGGVDLQRIIKPFCDHVQGTVSRLQEEIVRADCNCSQRSNENLVALQELDKRMRSLESRAIGAVDGARPNAGAEEQASSPDEGPASARRKRARSVSSQDDEGDADRIRRRNADGTAVALRAPVHAQDVAGGGGEFSGEGGGFRFKFKWGFKGFNG</sequence>
<evidence type="ECO:0000313" key="3">
    <source>
        <dbReference type="Proteomes" id="UP000007431"/>
    </source>
</evidence>
<dbReference type="EMBL" id="GL377304">
    <property type="protein sequence ID" value="EFI99360.1"/>
    <property type="molecule type" value="Genomic_DNA"/>
</dbReference>
<name>D8PZ27_SCHCM</name>
<feature type="region of interest" description="Disordered" evidence="1">
    <location>
        <begin position="1"/>
        <end position="22"/>
    </location>
</feature>
<dbReference type="VEuPathDB" id="FungiDB:SCHCODRAFT_02664041"/>
<evidence type="ECO:0000313" key="2">
    <source>
        <dbReference type="EMBL" id="EFI99360.1"/>
    </source>
</evidence>
<dbReference type="GeneID" id="9585310"/>
<keyword evidence="3" id="KW-1185">Reference proteome</keyword>
<dbReference type="HOGENOM" id="CLU_636404_0_0_1"/>
<feature type="region of interest" description="Disordered" evidence="1">
    <location>
        <begin position="43"/>
        <end position="63"/>
    </location>
</feature>
<dbReference type="InParanoid" id="D8PZ27"/>
<dbReference type="RefSeq" id="XP_003034263.1">
    <property type="nucleotide sequence ID" value="XM_003034217.1"/>
</dbReference>
<accession>D8PZ27</accession>
<protein>
    <submittedName>
        <fullName evidence="2">Uncharacterized protein</fullName>
    </submittedName>
</protein>
<gene>
    <name evidence="2" type="ORF">SCHCODRAFT_106590</name>
</gene>
<proteinExistence type="predicted"/>